<dbReference type="PRINTS" id="PR00633">
    <property type="entry name" value="RCCNDNSATION"/>
</dbReference>
<dbReference type="PROSITE" id="PS50012">
    <property type="entry name" value="RCC1_3"/>
    <property type="match status" value="3"/>
</dbReference>
<dbReference type="Pfam" id="PF00651">
    <property type="entry name" value="BTB"/>
    <property type="match status" value="1"/>
</dbReference>
<dbReference type="InterPro" id="IPR000210">
    <property type="entry name" value="BTB/POZ_dom"/>
</dbReference>
<evidence type="ECO:0000313" key="3">
    <source>
        <dbReference type="EnsemblMetazoa" id="RPRC003636-PA"/>
    </source>
</evidence>
<dbReference type="InterPro" id="IPR009091">
    <property type="entry name" value="RCC1/BLIP-II"/>
</dbReference>
<dbReference type="VEuPathDB" id="VectorBase:RPRC003636"/>
<accession>T1HHW3</accession>
<evidence type="ECO:0000259" key="2">
    <source>
        <dbReference type="PROSITE" id="PS50097"/>
    </source>
</evidence>
<dbReference type="InterPro" id="IPR000408">
    <property type="entry name" value="Reg_chr_condens"/>
</dbReference>
<dbReference type="Gene3D" id="2.130.10.30">
    <property type="entry name" value="Regulator of chromosome condensation 1/beta-lactamase-inhibitor protein II"/>
    <property type="match status" value="1"/>
</dbReference>
<reference evidence="3" key="1">
    <citation type="submission" date="2015-05" db="UniProtKB">
        <authorList>
            <consortium name="EnsemblMetazoa"/>
        </authorList>
    </citation>
    <scope>IDENTIFICATION</scope>
</reference>
<dbReference type="PANTHER" id="PTHR22870">
    <property type="entry name" value="REGULATOR OF CHROMOSOME CONDENSATION"/>
    <property type="match status" value="1"/>
</dbReference>
<dbReference type="Gene3D" id="3.30.710.10">
    <property type="entry name" value="Potassium Channel Kv1.1, Chain A"/>
    <property type="match status" value="1"/>
</dbReference>
<dbReference type="AlphaFoldDB" id="T1HHW3"/>
<dbReference type="EMBL" id="ACPB03019507">
    <property type="status" value="NOT_ANNOTATED_CDS"/>
    <property type="molecule type" value="Genomic_DNA"/>
</dbReference>
<dbReference type="eggNOG" id="KOG1426">
    <property type="taxonomic scope" value="Eukaryota"/>
</dbReference>
<feature type="domain" description="BTB" evidence="2">
    <location>
        <begin position="360"/>
        <end position="425"/>
    </location>
</feature>
<name>T1HHW3_RHOPR</name>
<dbReference type="HOGENOM" id="CLU_638700_0_0_1"/>
<sequence length="430" mass="48596">MTSYQKIDFSRWEILKDLDYSPWNESVLVHVYKPDSVAFLVNTNGDLFKVEKSTNYELVNPKASHPFEKKITFTPTKLNISNVIALASGFSHAVALDAEGVVYSWGANQLGQLGNKTQEDNYYPSRVDIPEKISKICCGYFCTFALDENLNVWFWGSLSDISPQSFQTILAPVLIMIGRSIVDISCGGRHAAMLTSDGELYMIGENDSGQIGLPNFVNAVYCQPIYNLKNIQEVVCGGTSTACLTLDGDIFCWGWLHNKDTCIPQKIPLSGKAIDICANGSNDMVSTILENNQIYYWGDDVSVREKYPLISNAKTLLDVFGNKKTPPVRLAAETNLTCLFSDDDNLQQKIAKLFNRKEYSDLKIQLKNEELYAHKFILGLQSKFLANFIMNKLKGRKRIDMREFNSESMRSYIKYLYTNEIEDIEVLNIP</sequence>
<dbReference type="SUPFAM" id="SSF54695">
    <property type="entry name" value="POZ domain"/>
    <property type="match status" value="1"/>
</dbReference>
<dbReference type="PROSITE" id="PS50097">
    <property type="entry name" value="BTB"/>
    <property type="match status" value="1"/>
</dbReference>
<keyword evidence="4" id="KW-1185">Reference proteome</keyword>
<dbReference type="PANTHER" id="PTHR22870:SF408">
    <property type="entry name" value="OS09G0560450 PROTEIN"/>
    <property type="match status" value="1"/>
</dbReference>
<dbReference type="InterPro" id="IPR051210">
    <property type="entry name" value="Ub_ligase/GEF_domain"/>
</dbReference>
<dbReference type="InterPro" id="IPR011333">
    <property type="entry name" value="SKP1/BTB/POZ_sf"/>
</dbReference>
<dbReference type="Proteomes" id="UP000015103">
    <property type="component" value="Unassembled WGS sequence"/>
</dbReference>
<dbReference type="PROSITE" id="PS00626">
    <property type="entry name" value="RCC1_2"/>
    <property type="match status" value="2"/>
</dbReference>
<dbReference type="Pfam" id="PF13540">
    <property type="entry name" value="RCC1_2"/>
    <property type="match status" value="1"/>
</dbReference>
<evidence type="ECO:0000256" key="1">
    <source>
        <dbReference type="ARBA" id="ARBA00022737"/>
    </source>
</evidence>
<proteinExistence type="predicted"/>
<dbReference type="STRING" id="13249.T1HHW3"/>
<organism evidence="3 4">
    <name type="scientific">Rhodnius prolixus</name>
    <name type="common">Triatomid bug</name>
    <dbReference type="NCBI Taxonomy" id="13249"/>
    <lineage>
        <taxon>Eukaryota</taxon>
        <taxon>Metazoa</taxon>
        <taxon>Ecdysozoa</taxon>
        <taxon>Arthropoda</taxon>
        <taxon>Hexapoda</taxon>
        <taxon>Insecta</taxon>
        <taxon>Pterygota</taxon>
        <taxon>Neoptera</taxon>
        <taxon>Paraneoptera</taxon>
        <taxon>Hemiptera</taxon>
        <taxon>Heteroptera</taxon>
        <taxon>Panheteroptera</taxon>
        <taxon>Cimicomorpha</taxon>
        <taxon>Reduviidae</taxon>
        <taxon>Triatominae</taxon>
        <taxon>Rhodnius</taxon>
    </lineage>
</organism>
<keyword evidence="1" id="KW-0677">Repeat</keyword>
<dbReference type="SUPFAM" id="SSF50985">
    <property type="entry name" value="RCC1/BLIP-II"/>
    <property type="match status" value="1"/>
</dbReference>
<protein>
    <submittedName>
        <fullName evidence="3">Regulator of chromosome condensation</fullName>
    </submittedName>
</protein>
<dbReference type="Pfam" id="PF00415">
    <property type="entry name" value="RCC1"/>
    <property type="match status" value="1"/>
</dbReference>
<evidence type="ECO:0000313" key="4">
    <source>
        <dbReference type="Proteomes" id="UP000015103"/>
    </source>
</evidence>
<dbReference type="EnsemblMetazoa" id="RPRC003636-RA">
    <property type="protein sequence ID" value="RPRC003636-PA"/>
    <property type="gene ID" value="RPRC003636"/>
</dbReference>
<dbReference type="InParanoid" id="T1HHW3"/>